<dbReference type="PIRSF" id="PIRSF000714">
    <property type="entry name" value="HIT"/>
    <property type="match status" value="1"/>
</dbReference>
<dbReference type="InterPro" id="IPR011146">
    <property type="entry name" value="HIT-like"/>
</dbReference>
<evidence type="ECO:0000313" key="3">
    <source>
        <dbReference type="EMBL" id="ALS98635.1"/>
    </source>
</evidence>
<dbReference type="GO" id="GO:0003824">
    <property type="term" value="F:catalytic activity"/>
    <property type="evidence" value="ECO:0007669"/>
    <property type="project" value="InterPro"/>
</dbReference>
<dbReference type="EMBL" id="CP013650">
    <property type="protein sequence ID" value="ALS98635.1"/>
    <property type="molecule type" value="Genomic_DNA"/>
</dbReference>
<dbReference type="KEGG" id="lal:AT746_10385"/>
<organism evidence="3 4">
    <name type="scientific">Lacimicrobium alkaliphilum</name>
    <dbReference type="NCBI Taxonomy" id="1526571"/>
    <lineage>
        <taxon>Bacteria</taxon>
        <taxon>Pseudomonadati</taxon>
        <taxon>Pseudomonadota</taxon>
        <taxon>Gammaproteobacteria</taxon>
        <taxon>Alteromonadales</taxon>
        <taxon>Alteromonadaceae</taxon>
        <taxon>Lacimicrobium</taxon>
    </lineage>
</organism>
<reference evidence="3 4" key="1">
    <citation type="submission" date="2015-12" db="EMBL/GenBank/DDBJ databases">
        <title>Complete genome of Lacimicrobium alkaliphilum KCTC 32984.</title>
        <authorList>
            <person name="Kim S.-G."/>
            <person name="Lee Y.-J."/>
        </authorList>
    </citation>
    <scope>NUCLEOTIDE SEQUENCE [LARGE SCALE GENOMIC DNA]</scope>
    <source>
        <strain evidence="3 4">YelD216</strain>
    </source>
</reference>
<proteinExistence type="predicted"/>
<dbReference type="AlphaFoldDB" id="A0A0U2QMF9"/>
<gene>
    <name evidence="3" type="ORF">AT746_10385</name>
</gene>
<dbReference type="STRING" id="1526571.AT746_10385"/>
<dbReference type="InterPro" id="IPR036265">
    <property type="entry name" value="HIT-like_sf"/>
</dbReference>
<keyword evidence="4" id="KW-1185">Reference proteome</keyword>
<comment type="caution">
    <text evidence="1">Lacks conserved residue(s) required for the propagation of feature annotation.</text>
</comment>
<dbReference type="PROSITE" id="PS51084">
    <property type="entry name" value="HIT_2"/>
    <property type="match status" value="1"/>
</dbReference>
<dbReference type="Gene3D" id="3.30.428.10">
    <property type="entry name" value="HIT-like"/>
    <property type="match status" value="1"/>
</dbReference>
<dbReference type="Pfam" id="PF01230">
    <property type="entry name" value="HIT"/>
    <property type="match status" value="1"/>
</dbReference>
<protein>
    <submittedName>
        <fullName evidence="3">Histidine triad (HIT) protein</fullName>
    </submittedName>
</protein>
<sequence>MFILHQQLQKDCFVVTELPLSLVLLMNDSQYPWTILVPRAEQAKEVIDLSTEQQQQLWCESAWLSRALQQQYHPDKLNIAALGNMVPQLHIHHIVRFKQDAAWPQPVWGKFPPVPYTESEANKQIDAIKTQLENVKEVI</sequence>
<name>A0A0U2QMF9_9ALTE</name>
<evidence type="ECO:0000313" key="4">
    <source>
        <dbReference type="Proteomes" id="UP000068447"/>
    </source>
</evidence>
<dbReference type="InterPro" id="IPR026026">
    <property type="entry name" value="HIT_Hint"/>
</dbReference>
<evidence type="ECO:0000259" key="2">
    <source>
        <dbReference type="PROSITE" id="PS51084"/>
    </source>
</evidence>
<dbReference type="OrthoDB" id="9799145at2"/>
<evidence type="ECO:0000256" key="1">
    <source>
        <dbReference type="PROSITE-ProRule" id="PRU00464"/>
    </source>
</evidence>
<feature type="domain" description="HIT" evidence="2">
    <location>
        <begin position="1"/>
        <end position="103"/>
    </location>
</feature>
<dbReference type="Proteomes" id="UP000068447">
    <property type="component" value="Chromosome"/>
</dbReference>
<accession>A0A0U2QMF9</accession>
<dbReference type="SUPFAM" id="SSF54197">
    <property type="entry name" value="HIT-like"/>
    <property type="match status" value="1"/>
</dbReference>